<accession>A0A517N7U3</accession>
<name>A0A517N7U3_9BACT</name>
<dbReference type="EMBL" id="CP036525">
    <property type="protein sequence ID" value="QDT03207.1"/>
    <property type="molecule type" value="Genomic_DNA"/>
</dbReference>
<dbReference type="KEGG" id="rlc:K227x_15890"/>
<evidence type="ECO:0000313" key="1">
    <source>
        <dbReference type="EMBL" id="QDT03207.1"/>
    </source>
</evidence>
<sequence length="89" mass="10273">MPPIGPSQCHVPIHHSVLLEKSLASHGQRRLAAFTNSPSVNDKKLETLFSVLKLFVYENYIFRRARIGSPRKPPPRDLRLVRWLSNLSW</sequence>
<protein>
    <submittedName>
        <fullName evidence="1">Uncharacterized protein</fullName>
    </submittedName>
</protein>
<proteinExistence type="predicted"/>
<evidence type="ECO:0000313" key="2">
    <source>
        <dbReference type="Proteomes" id="UP000318538"/>
    </source>
</evidence>
<organism evidence="1 2">
    <name type="scientific">Rubripirellula lacrimiformis</name>
    <dbReference type="NCBI Taxonomy" id="1930273"/>
    <lineage>
        <taxon>Bacteria</taxon>
        <taxon>Pseudomonadati</taxon>
        <taxon>Planctomycetota</taxon>
        <taxon>Planctomycetia</taxon>
        <taxon>Pirellulales</taxon>
        <taxon>Pirellulaceae</taxon>
        <taxon>Rubripirellula</taxon>
    </lineage>
</organism>
<reference evidence="1 2" key="1">
    <citation type="submission" date="2019-02" db="EMBL/GenBank/DDBJ databases">
        <title>Deep-cultivation of Planctomycetes and their phenomic and genomic characterization uncovers novel biology.</title>
        <authorList>
            <person name="Wiegand S."/>
            <person name="Jogler M."/>
            <person name="Boedeker C."/>
            <person name="Pinto D."/>
            <person name="Vollmers J."/>
            <person name="Rivas-Marin E."/>
            <person name="Kohn T."/>
            <person name="Peeters S.H."/>
            <person name="Heuer A."/>
            <person name="Rast P."/>
            <person name="Oberbeckmann S."/>
            <person name="Bunk B."/>
            <person name="Jeske O."/>
            <person name="Meyerdierks A."/>
            <person name="Storesund J.E."/>
            <person name="Kallscheuer N."/>
            <person name="Luecker S."/>
            <person name="Lage O.M."/>
            <person name="Pohl T."/>
            <person name="Merkel B.J."/>
            <person name="Hornburger P."/>
            <person name="Mueller R.-W."/>
            <person name="Bruemmer F."/>
            <person name="Labrenz M."/>
            <person name="Spormann A.M."/>
            <person name="Op den Camp H."/>
            <person name="Overmann J."/>
            <person name="Amann R."/>
            <person name="Jetten M.S.M."/>
            <person name="Mascher T."/>
            <person name="Medema M.H."/>
            <person name="Devos D.P."/>
            <person name="Kaster A.-K."/>
            <person name="Ovreas L."/>
            <person name="Rohde M."/>
            <person name="Galperin M.Y."/>
            <person name="Jogler C."/>
        </authorList>
    </citation>
    <scope>NUCLEOTIDE SEQUENCE [LARGE SCALE GENOMIC DNA]</scope>
    <source>
        <strain evidence="1 2">K22_7</strain>
    </source>
</reference>
<dbReference type="AlphaFoldDB" id="A0A517N7U3"/>
<dbReference type="Proteomes" id="UP000318538">
    <property type="component" value="Chromosome"/>
</dbReference>
<keyword evidence="2" id="KW-1185">Reference proteome</keyword>
<gene>
    <name evidence="1" type="ORF">K227x_15890</name>
</gene>